<evidence type="ECO:0000313" key="3">
    <source>
        <dbReference type="Proteomes" id="UP000789375"/>
    </source>
</evidence>
<accession>A0A9N9ELL9</accession>
<keyword evidence="1" id="KW-0175">Coiled coil</keyword>
<dbReference type="AlphaFoldDB" id="A0A9N9ELL9"/>
<name>A0A9N9ELL9_FUNMO</name>
<feature type="coiled-coil region" evidence="1">
    <location>
        <begin position="5"/>
        <end position="32"/>
    </location>
</feature>
<reference evidence="2" key="1">
    <citation type="submission" date="2021-06" db="EMBL/GenBank/DDBJ databases">
        <authorList>
            <person name="Kallberg Y."/>
            <person name="Tangrot J."/>
            <person name="Rosling A."/>
        </authorList>
    </citation>
    <scope>NUCLEOTIDE SEQUENCE</scope>
    <source>
        <strain evidence="2">87-6 pot B 2015</strain>
    </source>
</reference>
<comment type="caution">
    <text evidence="2">The sequence shown here is derived from an EMBL/GenBank/DDBJ whole genome shotgun (WGS) entry which is preliminary data.</text>
</comment>
<evidence type="ECO:0000256" key="1">
    <source>
        <dbReference type="SAM" id="Coils"/>
    </source>
</evidence>
<dbReference type="Proteomes" id="UP000789375">
    <property type="component" value="Unassembled WGS sequence"/>
</dbReference>
<organism evidence="2 3">
    <name type="scientific">Funneliformis mosseae</name>
    <name type="common">Endomycorrhizal fungus</name>
    <name type="synonym">Glomus mosseae</name>
    <dbReference type="NCBI Taxonomy" id="27381"/>
    <lineage>
        <taxon>Eukaryota</taxon>
        <taxon>Fungi</taxon>
        <taxon>Fungi incertae sedis</taxon>
        <taxon>Mucoromycota</taxon>
        <taxon>Glomeromycotina</taxon>
        <taxon>Glomeromycetes</taxon>
        <taxon>Glomerales</taxon>
        <taxon>Glomeraceae</taxon>
        <taxon>Funneliformis</taxon>
    </lineage>
</organism>
<sequence length="91" mass="10643">MWGSRKEIEQAIEQWNSLADRVLERQDKLRKKQKSKGWGKPENIYIKYIKVVVDSYGSNDASQELSIWSFKGFTFKLGFVRTAVLGIAWKM</sequence>
<feature type="non-terminal residue" evidence="2">
    <location>
        <position position="1"/>
    </location>
</feature>
<protein>
    <submittedName>
        <fullName evidence="2">2957_t:CDS:1</fullName>
    </submittedName>
</protein>
<dbReference type="EMBL" id="CAJVPP010006938">
    <property type="protein sequence ID" value="CAG8683000.1"/>
    <property type="molecule type" value="Genomic_DNA"/>
</dbReference>
<keyword evidence="3" id="KW-1185">Reference proteome</keyword>
<proteinExistence type="predicted"/>
<evidence type="ECO:0000313" key="2">
    <source>
        <dbReference type="EMBL" id="CAG8683000.1"/>
    </source>
</evidence>
<gene>
    <name evidence="2" type="ORF">FMOSSE_LOCUS12987</name>
</gene>